<protein>
    <submittedName>
        <fullName evidence="1">Uncharacterized protein</fullName>
    </submittedName>
</protein>
<dbReference type="Proteomes" id="UP000051931">
    <property type="component" value="Unassembled WGS sequence"/>
</dbReference>
<sequence length="137" mass="15630">MYDDEDKSIKLKNNAENIIINSKGTGSVDVDLLNLQKLMNDDKIESTGVFKDIQKQIQEYNDDPKRRNLMRTAELRMKEETAVARKEGREEEQRNTVRVFKALKPDATVAEGLAWIKANTDVSLSDEEIKSILSKSN</sequence>
<proteinExistence type="predicted"/>
<name>A0A0R1RYF6_9LACO</name>
<organism evidence="1 2">
    <name type="scientific">Lactobacillus psittaci DSM 15354</name>
    <dbReference type="NCBI Taxonomy" id="1122152"/>
    <lineage>
        <taxon>Bacteria</taxon>
        <taxon>Bacillati</taxon>
        <taxon>Bacillota</taxon>
        <taxon>Bacilli</taxon>
        <taxon>Lactobacillales</taxon>
        <taxon>Lactobacillaceae</taxon>
        <taxon>Lactobacillus</taxon>
    </lineage>
</organism>
<keyword evidence="2" id="KW-1185">Reference proteome</keyword>
<accession>A0A0R1RYF6</accession>
<comment type="caution">
    <text evidence="1">The sequence shown here is derived from an EMBL/GenBank/DDBJ whole genome shotgun (WGS) entry which is preliminary data.</text>
</comment>
<reference evidence="1 2" key="1">
    <citation type="journal article" date="2015" name="Genome Announc.">
        <title>Expanding the biotechnology potential of lactobacilli through comparative genomics of 213 strains and associated genera.</title>
        <authorList>
            <person name="Sun Z."/>
            <person name="Harris H.M."/>
            <person name="McCann A."/>
            <person name="Guo C."/>
            <person name="Argimon S."/>
            <person name="Zhang W."/>
            <person name="Yang X."/>
            <person name="Jeffery I.B."/>
            <person name="Cooney J.C."/>
            <person name="Kagawa T.F."/>
            <person name="Liu W."/>
            <person name="Song Y."/>
            <person name="Salvetti E."/>
            <person name="Wrobel A."/>
            <person name="Rasinkangas P."/>
            <person name="Parkhill J."/>
            <person name="Rea M.C."/>
            <person name="O'Sullivan O."/>
            <person name="Ritari J."/>
            <person name="Douillard F.P."/>
            <person name="Paul Ross R."/>
            <person name="Yang R."/>
            <person name="Briner A.E."/>
            <person name="Felis G.E."/>
            <person name="de Vos W.M."/>
            <person name="Barrangou R."/>
            <person name="Klaenhammer T.R."/>
            <person name="Caufield P.W."/>
            <person name="Cui Y."/>
            <person name="Zhang H."/>
            <person name="O'Toole P.W."/>
        </authorList>
    </citation>
    <scope>NUCLEOTIDE SEQUENCE [LARGE SCALE GENOMIC DNA]</scope>
    <source>
        <strain evidence="1 2">DSM 15354</strain>
    </source>
</reference>
<gene>
    <name evidence="1" type="ORF">FC23_GL000392</name>
</gene>
<dbReference type="PATRIC" id="fig|1122152.4.peg.398"/>
<dbReference type="EMBL" id="AZFB01000014">
    <property type="protein sequence ID" value="KRL62016.1"/>
    <property type="molecule type" value="Genomic_DNA"/>
</dbReference>
<dbReference type="AlphaFoldDB" id="A0A0R1RYF6"/>
<evidence type="ECO:0000313" key="2">
    <source>
        <dbReference type="Proteomes" id="UP000051931"/>
    </source>
</evidence>
<evidence type="ECO:0000313" key="1">
    <source>
        <dbReference type="EMBL" id="KRL62016.1"/>
    </source>
</evidence>